<dbReference type="RefSeq" id="WP_380428103.1">
    <property type="nucleotide sequence ID" value="NZ_JBHRZV010000053.1"/>
</dbReference>
<evidence type="ECO:0000313" key="2">
    <source>
        <dbReference type="Proteomes" id="UP001595807"/>
    </source>
</evidence>
<sequence>MELKREKEFVNQYHYNARNLEWEKEHEAPKTGAQVNFQLVKKDQENKVTSLITILQMTVVHDDFVINAMISQMSHIQGRIVNEIKELSQPEVQELAAPLLDMVKRLTFEVTEIALDRPGVNLEF</sequence>
<proteinExistence type="predicted"/>
<accession>A0ABV8CYP0</accession>
<dbReference type="EMBL" id="JBHRZV010000053">
    <property type="protein sequence ID" value="MFC3929038.1"/>
    <property type="molecule type" value="Genomic_DNA"/>
</dbReference>
<dbReference type="Gene3D" id="3.10.420.10">
    <property type="entry name" value="SecB-like"/>
    <property type="match status" value="1"/>
</dbReference>
<dbReference type="SUPFAM" id="SSF54611">
    <property type="entry name" value="SecB-like"/>
    <property type="match status" value="1"/>
</dbReference>
<reference evidence="2" key="1">
    <citation type="journal article" date="2019" name="Int. J. Syst. Evol. Microbiol.">
        <title>The Global Catalogue of Microorganisms (GCM) 10K type strain sequencing project: providing services to taxonomists for standard genome sequencing and annotation.</title>
        <authorList>
            <consortium name="The Broad Institute Genomics Platform"/>
            <consortium name="The Broad Institute Genome Sequencing Center for Infectious Disease"/>
            <person name="Wu L."/>
            <person name="Ma J."/>
        </authorList>
    </citation>
    <scope>NUCLEOTIDE SEQUENCE [LARGE SCALE GENOMIC DNA]</scope>
    <source>
        <strain evidence="2">CCUG 67170</strain>
    </source>
</reference>
<dbReference type="Pfam" id="PF06619">
    <property type="entry name" value="DUF1149"/>
    <property type="match status" value="1"/>
</dbReference>
<dbReference type="PIRSF" id="PIRSF031568">
    <property type="entry name" value="UCP031568"/>
    <property type="match status" value="1"/>
</dbReference>
<dbReference type="InterPro" id="IPR009530">
    <property type="entry name" value="DUF1149"/>
</dbReference>
<protein>
    <submittedName>
        <fullName evidence="1">DUF1149 family protein</fullName>
    </submittedName>
</protein>
<gene>
    <name evidence="1" type="ORF">ACFORF_10805</name>
</gene>
<dbReference type="InterPro" id="IPR035958">
    <property type="entry name" value="SecB-like_sf"/>
</dbReference>
<evidence type="ECO:0000313" key="1">
    <source>
        <dbReference type="EMBL" id="MFC3929038.1"/>
    </source>
</evidence>
<organism evidence="1 2">
    <name type="scientific">Streptococcus caprae</name>
    <dbReference type="NCBI Taxonomy" id="1640501"/>
    <lineage>
        <taxon>Bacteria</taxon>
        <taxon>Bacillati</taxon>
        <taxon>Bacillota</taxon>
        <taxon>Bacilli</taxon>
        <taxon>Lactobacillales</taxon>
        <taxon>Streptococcaceae</taxon>
        <taxon>Streptococcus</taxon>
    </lineage>
</organism>
<dbReference type="Proteomes" id="UP001595807">
    <property type="component" value="Unassembled WGS sequence"/>
</dbReference>
<keyword evidence="2" id="KW-1185">Reference proteome</keyword>
<name>A0ABV8CYP0_9STRE</name>
<comment type="caution">
    <text evidence="1">The sequence shown here is derived from an EMBL/GenBank/DDBJ whole genome shotgun (WGS) entry which is preliminary data.</text>
</comment>